<keyword evidence="3" id="KW-1185">Reference proteome</keyword>
<organism evidence="2 3">
    <name type="scientific">Actinomadura keratinilytica</name>
    <dbReference type="NCBI Taxonomy" id="547461"/>
    <lineage>
        <taxon>Bacteria</taxon>
        <taxon>Bacillati</taxon>
        <taxon>Actinomycetota</taxon>
        <taxon>Actinomycetes</taxon>
        <taxon>Streptosporangiales</taxon>
        <taxon>Thermomonosporaceae</taxon>
        <taxon>Actinomadura</taxon>
    </lineage>
</organism>
<dbReference type="RefSeq" id="WP_345020729.1">
    <property type="nucleotide sequence ID" value="NZ_BAABDO010000028.1"/>
</dbReference>
<dbReference type="Proteomes" id="UP001500266">
    <property type="component" value="Unassembled WGS sequence"/>
</dbReference>
<dbReference type="PANTHER" id="PTHR48079:SF6">
    <property type="entry name" value="NAD(P)-BINDING DOMAIN-CONTAINING PROTEIN-RELATED"/>
    <property type="match status" value="1"/>
</dbReference>
<feature type="domain" description="NAD-dependent epimerase/dehydratase" evidence="1">
    <location>
        <begin position="3"/>
        <end position="218"/>
    </location>
</feature>
<evidence type="ECO:0000313" key="3">
    <source>
        <dbReference type="Proteomes" id="UP001500266"/>
    </source>
</evidence>
<gene>
    <name evidence="2" type="ORF">GCM10022416_24920</name>
</gene>
<dbReference type="CDD" id="cd05262">
    <property type="entry name" value="SDR_a7"/>
    <property type="match status" value="1"/>
</dbReference>
<dbReference type="PANTHER" id="PTHR48079">
    <property type="entry name" value="PROTEIN YEEZ"/>
    <property type="match status" value="1"/>
</dbReference>
<protein>
    <submittedName>
        <fullName evidence="2">SDR family oxidoreductase</fullName>
    </submittedName>
</protein>
<dbReference type="InterPro" id="IPR036291">
    <property type="entry name" value="NAD(P)-bd_dom_sf"/>
</dbReference>
<dbReference type="EMBL" id="BAABDO010000028">
    <property type="protein sequence ID" value="GAA4139004.1"/>
    <property type="molecule type" value="Genomic_DNA"/>
</dbReference>
<dbReference type="Pfam" id="PF01370">
    <property type="entry name" value="Epimerase"/>
    <property type="match status" value="1"/>
</dbReference>
<dbReference type="InterPro" id="IPR051783">
    <property type="entry name" value="NAD(P)-dependent_oxidoreduct"/>
</dbReference>
<reference evidence="3" key="1">
    <citation type="journal article" date="2019" name="Int. J. Syst. Evol. Microbiol.">
        <title>The Global Catalogue of Microorganisms (GCM) 10K type strain sequencing project: providing services to taxonomists for standard genome sequencing and annotation.</title>
        <authorList>
            <consortium name="The Broad Institute Genomics Platform"/>
            <consortium name="The Broad Institute Genome Sequencing Center for Infectious Disease"/>
            <person name="Wu L."/>
            <person name="Ma J."/>
        </authorList>
    </citation>
    <scope>NUCLEOTIDE SEQUENCE [LARGE SCALE GENOMIC DNA]</scope>
    <source>
        <strain evidence="3">JCM 17316</strain>
    </source>
</reference>
<evidence type="ECO:0000259" key="1">
    <source>
        <dbReference type="Pfam" id="PF01370"/>
    </source>
</evidence>
<dbReference type="SUPFAM" id="SSF51735">
    <property type="entry name" value="NAD(P)-binding Rossmann-fold domains"/>
    <property type="match status" value="1"/>
</dbReference>
<accession>A0ABP7YNU3</accession>
<evidence type="ECO:0000313" key="2">
    <source>
        <dbReference type="EMBL" id="GAA4139004.1"/>
    </source>
</evidence>
<dbReference type="Gene3D" id="3.40.50.720">
    <property type="entry name" value="NAD(P)-binding Rossmann-like Domain"/>
    <property type="match status" value="1"/>
</dbReference>
<dbReference type="InterPro" id="IPR001509">
    <property type="entry name" value="Epimerase_deHydtase"/>
</dbReference>
<name>A0ABP7YNU3_9ACTN</name>
<proteinExistence type="predicted"/>
<comment type="caution">
    <text evidence="2">The sequence shown here is derived from an EMBL/GenBank/DDBJ whole genome shotgun (WGS) entry which is preliminary data.</text>
</comment>
<sequence length="305" mass="32165">MRVFVTGASGFIGSAVVRELLEAGHQVLGLARSDRSAAAVEAAGAEVHRGDLDDLDGLRAGAAACDGVVHTAFVHDFAEDAAGETDQLAVYAAAAEKDRLAIEAMGEALAGSGRPLVVSSGTVGDPDAGVLTEDTAFGRDLPRVSEQTALPFAERGVRASAVRLPPTVHGRGDHGFVPQLIRIARERGVSGYPGDGANRWAAVHRFDAAHLFRLAVEGAPAGTRLHAVAEEGVPVREIAEAIGRGLDVPVASVPREAADEHFGFLALYFSRDVRASSERTRKLFDWRPEHPGLIADLDEGHYFAE</sequence>